<dbReference type="EMBL" id="NBAG03000220">
    <property type="protein sequence ID" value="PNI78466.1"/>
    <property type="molecule type" value="Genomic_DNA"/>
</dbReference>
<reference evidence="2 3" key="1">
    <citation type="submission" date="2017-12" db="EMBL/GenBank/DDBJ databases">
        <title>High-resolution comparative analysis of great ape genomes.</title>
        <authorList>
            <person name="Pollen A."/>
            <person name="Hastie A."/>
            <person name="Hormozdiari F."/>
            <person name="Dougherty M."/>
            <person name="Liu R."/>
            <person name="Chaisson M."/>
            <person name="Hoppe E."/>
            <person name="Hill C."/>
            <person name="Pang A."/>
            <person name="Hillier L."/>
            <person name="Baker C."/>
            <person name="Armstrong J."/>
            <person name="Shendure J."/>
            <person name="Paten B."/>
            <person name="Wilson R."/>
            <person name="Chao H."/>
            <person name="Schneider V."/>
            <person name="Ventura M."/>
            <person name="Kronenberg Z."/>
            <person name="Murali S."/>
            <person name="Gordon D."/>
            <person name="Cantsilieris S."/>
            <person name="Munson K."/>
            <person name="Nelson B."/>
            <person name="Raja A."/>
            <person name="Underwood J."/>
            <person name="Diekhans M."/>
            <person name="Fiddes I."/>
            <person name="Haussler D."/>
            <person name="Eichler E."/>
        </authorList>
    </citation>
    <scope>NUCLEOTIDE SEQUENCE [LARGE SCALE GENOMIC DNA]</scope>
    <source>
        <strain evidence="2">Yerkes chimp pedigree #C0471</strain>
    </source>
</reference>
<evidence type="ECO:0000256" key="1">
    <source>
        <dbReference type="SAM" id="MobiDB-lite"/>
    </source>
</evidence>
<sequence length="62" mass="6985">EECKSPKAECWSQKMSNKQPNSGIENFLASLNISKENEVQSSHHGEPPSEEHLSPQSFAMKR</sequence>
<proteinExistence type="predicted"/>
<protein>
    <submittedName>
        <fullName evidence="2">XRN1 isoform 13</fullName>
    </submittedName>
</protein>
<feature type="non-terminal residue" evidence="2">
    <location>
        <position position="1"/>
    </location>
</feature>
<feature type="region of interest" description="Disordered" evidence="1">
    <location>
        <begin position="1"/>
        <end position="62"/>
    </location>
</feature>
<evidence type="ECO:0000313" key="3">
    <source>
        <dbReference type="Proteomes" id="UP000236370"/>
    </source>
</evidence>
<name>A0A2J8P364_PANTR</name>
<organism evidence="2 3">
    <name type="scientific">Pan troglodytes</name>
    <name type="common">Chimpanzee</name>
    <dbReference type="NCBI Taxonomy" id="9598"/>
    <lineage>
        <taxon>Eukaryota</taxon>
        <taxon>Metazoa</taxon>
        <taxon>Chordata</taxon>
        <taxon>Craniata</taxon>
        <taxon>Vertebrata</taxon>
        <taxon>Euteleostomi</taxon>
        <taxon>Mammalia</taxon>
        <taxon>Eutheria</taxon>
        <taxon>Euarchontoglires</taxon>
        <taxon>Primates</taxon>
        <taxon>Haplorrhini</taxon>
        <taxon>Catarrhini</taxon>
        <taxon>Hominidae</taxon>
        <taxon>Pan</taxon>
    </lineage>
</organism>
<feature type="compositionally biased region" description="Basic and acidic residues" evidence="1">
    <location>
        <begin position="35"/>
        <end position="53"/>
    </location>
</feature>
<accession>A0A2J8P364</accession>
<feature type="compositionally biased region" description="Polar residues" evidence="1">
    <location>
        <begin position="13"/>
        <end position="34"/>
    </location>
</feature>
<evidence type="ECO:0000313" key="2">
    <source>
        <dbReference type="EMBL" id="PNI78466.1"/>
    </source>
</evidence>
<comment type="caution">
    <text evidence="2">The sequence shown here is derived from an EMBL/GenBank/DDBJ whole genome shotgun (WGS) entry which is preliminary data.</text>
</comment>
<dbReference type="AlphaFoldDB" id="A0A2J8P364"/>
<gene>
    <name evidence="2" type="ORF">CK820_G0006476</name>
</gene>
<dbReference type="Proteomes" id="UP000236370">
    <property type="component" value="Unassembled WGS sequence"/>
</dbReference>